<evidence type="ECO:0000256" key="1">
    <source>
        <dbReference type="ARBA" id="ARBA00022737"/>
    </source>
</evidence>
<feature type="region of interest" description="Disordered" evidence="2">
    <location>
        <begin position="888"/>
        <end position="931"/>
    </location>
</feature>
<dbReference type="InterPro" id="IPR056823">
    <property type="entry name" value="TEN-like_YD-shell"/>
</dbReference>
<feature type="compositionally biased region" description="Low complexity" evidence="2">
    <location>
        <begin position="906"/>
        <end position="931"/>
    </location>
</feature>
<proteinExistence type="predicted"/>
<dbReference type="InterPro" id="IPR006530">
    <property type="entry name" value="YD"/>
</dbReference>
<feature type="compositionally biased region" description="Polar residues" evidence="2">
    <location>
        <begin position="1441"/>
        <end position="1450"/>
    </location>
</feature>
<dbReference type="Pfam" id="PF05593">
    <property type="entry name" value="RHS_repeat"/>
    <property type="match status" value="1"/>
</dbReference>
<evidence type="ECO:0000259" key="3">
    <source>
        <dbReference type="SMART" id="SM00306"/>
    </source>
</evidence>
<feature type="region of interest" description="Disordered" evidence="2">
    <location>
        <begin position="1651"/>
        <end position="1670"/>
    </location>
</feature>
<accession>A0ABU7Q8F0</accession>
<feature type="compositionally biased region" description="Polar residues" evidence="2">
    <location>
        <begin position="1460"/>
        <end position="1472"/>
    </location>
</feature>
<dbReference type="Pfam" id="PF25023">
    <property type="entry name" value="TEN_YD-shell"/>
    <property type="match status" value="1"/>
</dbReference>
<feature type="region of interest" description="Disordered" evidence="2">
    <location>
        <begin position="652"/>
        <end position="678"/>
    </location>
</feature>
<sequence length="2156" mass="233657">MNGLLFTLTPEAERRGQTDRAAVQVDYSAFSEAFGGGYASRLQLLELPACALATHHKPACRVGTPVRAVNDEEKRTLTTDGVPLRGGATTVLAAVAAESGEKGDYKATSLSPSATWSTNLNTGDFAWSYDMPTPEVPGGLKPSVGLSYTSGAIDGRTGGTNNQSSWAGDGFEMWPGYIERRYKPCSDDGIEHADGNKPGDLCWGYDNATISFNGMAGELVPAGHDEWKLKQDDGTKIKRVSDKDRNNGDDNGEYWVLTTPDGTSYYFGYNKLSGWASGKETTNSAWNVPVFGDDADEPCHASSFAASWCQQAWRWNLDYIVDVHGNAVAYYYDKETNSYGRDLKEADDTPYVRGGYLDRIEYGLKSTNVYTGKALAKVNFSSSERCIPDPKQQITCDPDTIESKAPYWYDTPWDLNCKTDTKCDQGRLSPSFWTRKRLTEVTTTVLKDDTYTKVDSWKLDHHWGTADVDYQLLLDEIQHTGHSAATPITLPKTTLTYTQQTNRLDKTGDGKAPFIKARLSTVADESGGQTDVNYSKPACVRGSLPAPQTNTTRCFPQYIGGSSSDGPDEEWFNKYVVESVTATDRTGGAPDQVTRYTYPDGAAWHYDDDDGLTKEKYKTWSQWRGYGHVRVETGGQGTDSMRTQEETYFLRGMDGDRKSPSGGTRDVTVTLDDGEGEPITDHESAAGFAYKSVTFSGPGGKALEKTVNRPWHHETAKRVRSWGTVTANLIGTSYTKNFTSLDNGDGQKWRTTSSSTSFDTVAGRPVQVDDFGDTTTADDNQCTRTTYADNTAANILTLPSREETVAVKCDDTPDRSKDVISDVRTAYDGGTYDAAPTKGDATATSTLKEHDGKKATYLESGVTYDSYGRELTSIDLTATVTASGTGALSRSARSDGRTTKTTYTPATGIPVKTTVTTPPATKGDATTAQTTTTELDPLRGQPTAEVDTNNKRTEFAYDALGRSTKVWLADRRTSQLPTYEFSYFITEGDAVAVRTQTLTPAGGAQIASYTLYDGLLRARQTQAPGPQGGRIITDTFYDERGLTAKTFAPYYAEARPQTRLFEPDNALSVETQSRYTYDGLGRETEAKQIAGNGDGGTVLSTTRTIYGGDRTTVIPPEGGTATTTVTDSRGKTIELQQHHTRATEAAADTTHYRYTPAGQLAQVTDPAGNVWKYAYDQLGRQINSSDPDKGTTKSTYDDRSQLTSTTDARRVTLANTYDDLGRRTELHEGTTDGPLRAKWVFDTISGAKGQLAESTRYVDSAAYTNKITTYDRLYRPMKTATVIPEREHELAGTYESGTDYHANGLVAATSYSAAGALPGGGINYTYEDDTLRPIKVYDGRGMSATTSYSLTGKPYAYQLTGVSGGKTTSVTNTYEWGTQRLATTRVDRQDIAGVDQYATYGYDPAGNVTSVSDVSRPGTDTQCFTYDYLRRLTEAWTQPTKTCADTPSAGTTGGPAPYWQSYTYDKTGNRLTETQHDPAGDSAKDTKRDYHYPAPGATSKQPHALTSIATTGPTGQSEESYGYDEAGNTATRTRSGDTQKLTWDAEGHLAKVSQPREGGADQVTEYLYDADGNRLISRTPTETTLYLGPTEITLAKGSKTPKATRYTDLGGGNQAVRADDNTVSLTLADHHGTAQLAIDAQSLKLTQRRTTPFGTPRGEQPSTWPGTKGFVGGTIDTTTGLTHLGAREYDPATGRFISVDPVMDLTDPQQINGYTYANNTPVTMSDPTGMCPEESCAGRGPIGPRWPGSGGGGAGHGGGGHRSRGHGGGGGGYSSPVNTGAAARARYRCQYGCGPITGFGPRVDALARKKMAENAALPDPWDVITKFTLKAIKVLDPTKNARECPGEWDADTCSAAALDATGITKFRLLKQVAKKAVERAEEAWSARSNKSKEHSSSGKAESACHSFLPGTEVLLADGTAKPIEDVQLGDTIKVTDPKTGKTTARKVVGTIITKDDKEFVDLTVNASKGKGAAALVSTSTHPFWVDSERKWIKAGDLKPGMTLHAPSGGRVTVKGARHFVKYQRTHDLTVAGVHTYYVLADRTPVLVHNCDEWTSQGNLDIHYGKHADDMGYDSQIEYREAAKDLTCDCDGGRPGIMRKFDDSSDEGATIRYFDPSTGEYGMKGPRGIITFYELDGGINTFKQMPGTSWKPGDPSW</sequence>
<dbReference type="CDD" id="cd00081">
    <property type="entry name" value="Hint"/>
    <property type="match status" value="1"/>
</dbReference>
<name>A0ABU7Q8F0_9ACTN</name>
<feature type="region of interest" description="Disordered" evidence="2">
    <location>
        <begin position="1741"/>
        <end position="1773"/>
    </location>
</feature>
<dbReference type="PROSITE" id="PS50818">
    <property type="entry name" value="INTEIN_C_TER"/>
    <property type="match status" value="1"/>
</dbReference>
<gene>
    <name evidence="4" type="ORF">V2J94_37780</name>
</gene>
<dbReference type="InterPro" id="IPR022385">
    <property type="entry name" value="Rhs_assc_core"/>
</dbReference>
<reference evidence="4 5" key="1">
    <citation type="submission" date="2023-11" db="EMBL/GenBank/DDBJ databases">
        <title>30 novel species of actinomycetes from the DSMZ collection.</title>
        <authorList>
            <person name="Nouioui I."/>
        </authorList>
    </citation>
    <scope>NUCLEOTIDE SEQUENCE [LARGE SCALE GENOMIC DNA]</scope>
    <source>
        <strain evidence="4 5">DSM 41524</strain>
    </source>
</reference>
<dbReference type="SUPFAM" id="SSF51294">
    <property type="entry name" value="Hedgehog/intein (Hint) domain"/>
    <property type="match status" value="1"/>
</dbReference>
<feature type="region of interest" description="Disordered" evidence="2">
    <location>
        <begin position="1882"/>
        <end position="1903"/>
    </location>
</feature>
<dbReference type="InterPro" id="IPR031325">
    <property type="entry name" value="RHS_repeat"/>
</dbReference>
<dbReference type="EMBL" id="JAZBJO010000037">
    <property type="protein sequence ID" value="MEE4597566.1"/>
    <property type="molecule type" value="Genomic_DNA"/>
</dbReference>
<dbReference type="Pfam" id="PF07591">
    <property type="entry name" value="PT-HINT"/>
    <property type="match status" value="1"/>
</dbReference>
<evidence type="ECO:0000256" key="2">
    <source>
        <dbReference type="SAM" id="MobiDB-lite"/>
    </source>
</evidence>
<dbReference type="PANTHER" id="PTHR32305">
    <property type="match status" value="1"/>
</dbReference>
<dbReference type="SMART" id="SM00306">
    <property type="entry name" value="HintN"/>
    <property type="match status" value="1"/>
</dbReference>
<keyword evidence="1" id="KW-0677">Repeat</keyword>
<dbReference type="PANTHER" id="PTHR32305:SF17">
    <property type="entry name" value="TRNA NUCLEASE WAPA"/>
    <property type="match status" value="1"/>
</dbReference>
<feature type="compositionally biased region" description="Basic and acidic residues" evidence="2">
    <location>
        <begin position="1186"/>
        <end position="1200"/>
    </location>
</feature>
<organism evidence="4 5">
    <name type="scientific">Streptomyces asiaticus subsp. ignotus</name>
    <dbReference type="NCBI Taxonomy" id="3098222"/>
    <lineage>
        <taxon>Bacteria</taxon>
        <taxon>Bacillati</taxon>
        <taxon>Actinomycetota</taxon>
        <taxon>Actinomycetes</taxon>
        <taxon>Kitasatosporales</taxon>
        <taxon>Streptomycetaceae</taxon>
        <taxon>Streptomyces</taxon>
        <taxon>Streptomyces violaceusniger group</taxon>
    </lineage>
</organism>
<dbReference type="Gene3D" id="2.170.16.10">
    <property type="entry name" value="Hedgehog/Intein (Hint) domain"/>
    <property type="match status" value="1"/>
</dbReference>
<dbReference type="Gene3D" id="2.180.10.10">
    <property type="entry name" value="RHS repeat-associated core"/>
    <property type="match status" value="2"/>
</dbReference>
<dbReference type="InterPro" id="IPR050708">
    <property type="entry name" value="T6SS_VgrG/RHS"/>
</dbReference>
<feature type="compositionally biased region" description="Gly residues" evidence="2">
    <location>
        <begin position="1748"/>
        <end position="1758"/>
    </location>
</feature>
<feature type="region of interest" description="Disordered" evidence="2">
    <location>
        <begin position="1441"/>
        <end position="1538"/>
    </location>
</feature>
<comment type="caution">
    <text evidence="4">The sequence shown here is derived from an EMBL/GenBank/DDBJ whole genome shotgun (WGS) entry which is preliminary data.</text>
</comment>
<dbReference type="InterPro" id="IPR030934">
    <property type="entry name" value="Intein_C"/>
</dbReference>
<keyword evidence="5" id="KW-1185">Reference proteome</keyword>
<evidence type="ECO:0000313" key="4">
    <source>
        <dbReference type="EMBL" id="MEE4597566.1"/>
    </source>
</evidence>
<dbReference type="NCBIfam" id="TIGR01643">
    <property type="entry name" value="YD_repeat_2x"/>
    <property type="match status" value="3"/>
</dbReference>
<feature type="domain" description="Hint" evidence="3">
    <location>
        <begin position="1904"/>
        <end position="2007"/>
    </location>
</feature>
<evidence type="ECO:0000313" key="5">
    <source>
        <dbReference type="Proteomes" id="UP001354709"/>
    </source>
</evidence>
<dbReference type="InterPro" id="IPR003587">
    <property type="entry name" value="Hint_dom_N"/>
</dbReference>
<protein>
    <submittedName>
        <fullName evidence="4">Polymorphic toxin-type HINT domain-containing protein</fullName>
    </submittedName>
</protein>
<feature type="compositionally biased region" description="Basic and acidic residues" evidence="2">
    <location>
        <begin position="1473"/>
        <end position="1491"/>
    </location>
</feature>
<dbReference type="NCBIfam" id="TIGR03696">
    <property type="entry name" value="Rhs_assc_core"/>
    <property type="match status" value="1"/>
</dbReference>
<dbReference type="InterPro" id="IPR036844">
    <property type="entry name" value="Hint_dom_sf"/>
</dbReference>
<feature type="compositionally biased region" description="Polar residues" evidence="2">
    <location>
        <begin position="1507"/>
        <end position="1519"/>
    </location>
</feature>
<dbReference type="Proteomes" id="UP001354709">
    <property type="component" value="Unassembled WGS sequence"/>
</dbReference>
<feature type="region of interest" description="Disordered" evidence="2">
    <location>
        <begin position="1181"/>
        <end position="1206"/>
    </location>
</feature>
<feature type="compositionally biased region" description="Basic and acidic residues" evidence="2">
    <location>
        <begin position="1882"/>
        <end position="1896"/>
    </location>
</feature>
<feature type="compositionally biased region" description="Polar residues" evidence="2">
    <location>
        <begin position="1528"/>
        <end position="1538"/>
    </location>
</feature>